<name>A0A8H3TTQ4_9TREE</name>
<feature type="compositionally biased region" description="Acidic residues" evidence="1">
    <location>
        <begin position="232"/>
        <end position="247"/>
    </location>
</feature>
<reference evidence="2" key="1">
    <citation type="submission" date="2020-07" db="EMBL/GenBank/DDBJ databases">
        <title>Draft Genome Sequence of a Deep-Sea Yeast, Naganishia (Cryptococcus) liquefaciens strain N6.</title>
        <authorList>
            <person name="Han Y.W."/>
            <person name="Kajitani R."/>
            <person name="Morimoto H."/>
            <person name="Parhat M."/>
            <person name="Tsubouchi H."/>
            <person name="Bakenova O."/>
            <person name="Ogata M."/>
            <person name="Argunhan B."/>
            <person name="Aoki R."/>
            <person name="Kajiwara S."/>
            <person name="Itoh T."/>
            <person name="Iwasaki H."/>
        </authorList>
    </citation>
    <scope>NUCLEOTIDE SEQUENCE</scope>
    <source>
        <strain evidence="2">N6</strain>
    </source>
</reference>
<dbReference type="AlphaFoldDB" id="A0A8H3TTQ4"/>
<dbReference type="Proteomes" id="UP000620104">
    <property type="component" value="Unassembled WGS sequence"/>
</dbReference>
<proteinExistence type="predicted"/>
<gene>
    <name evidence="2" type="ORF">NliqN6_3394</name>
</gene>
<dbReference type="Gene3D" id="3.40.1000.50">
    <property type="entry name" value="Repressor of RNA polymerase III transcription Maf1"/>
    <property type="match status" value="3"/>
</dbReference>
<evidence type="ECO:0000313" key="2">
    <source>
        <dbReference type="EMBL" id="GHJ86992.1"/>
    </source>
</evidence>
<evidence type="ECO:0000256" key="1">
    <source>
        <dbReference type="SAM" id="MobiDB-lite"/>
    </source>
</evidence>
<dbReference type="InterPro" id="IPR038564">
    <property type="entry name" value="Maf1_sf"/>
</dbReference>
<dbReference type="OrthoDB" id="277029at2759"/>
<dbReference type="GO" id="GO:0000994">
    <property type="term" value="F:RNA polymerase III core binding"/>
    <property type="evidence" value="ECO:0007669"/>
    <property type="project" value="TreeGrafter"/>
</dbReference>
<protein>
    <submittedName>
        <fullName evidence="2">Uncharacterized protein</fullName>
    </submittedName>
</protein>
<feature type="region of interest" description="Disordered" evidence="1">
    <location>
        <begin position="215"/>
        <end position="251"/>
    </location>
</feature>
<evidence type="ECO:0000313" key="3">
    <source>
        <dbReference type="Proteomes" id="UP000620104"/>
    </source>
</evidence>
<dbReference type="InterPro" id="IPR015257">
    <property type="entry name" value="Maf1"/>
</dbReference>
<sequence>MKFLDIPSLSKLSEALAYSSAECKVNARLEAYSCKEIKKERKLRKNLEEMWVSEVEELDELSISPEMRASGLYSPFGSLDDKNARQTHWLLVSTLNLAYPDHDFSSVRADQFQREPGGVQGVLGALTGVMNMGSNANGSSPRSYGSYPSNLHSPPVLSFSLGASSAISSASPPLASMTHPTLLRVLGEVIALDECVVYSYVPSAEADPHQEDIYDESATDEDASSIQRIVGDDDDTMSDIDEEDDSTLDGGMMLDFDEDDIDFGGAKSGLNQRRSSAHDDDEENAGSRRVSQSSGRHRGGLLWSVNYFFYCKRQRRILFMSVWARNRSSSYISSSFLTSGLQTNPFSQVNKQHHVHHQGMQSLMGLASSFSSTSTALQTPVTTHSSLNDRKHRHMNTPVVQAASARRQRSESVASKTSAVDVTAHTVKRVRV</sequence>
<dbReference type="PANTHER" id="PTHR22504:SF0">
    <property type="entry name" value="REPRESSOR OF RNA POLYMERASE III TRANSCRIPTION MAF1 HOMOLOG"/>
    <property type="match status" value="1"/>
</dbReference>
<dbReference type="PANTHER" id="PTHR22504">
    <property type="entry name" value="REPRESSOR OF RNA POLYMERASE III TRANSCRIPTION MAF1"/>
    <property type="match status" value="1"/>
</dbReference>
<dbReference type="GO" id="GO:0016480">
    <property type="term" value="P:negative regulation of transcription by RNA polymerase III"/>
    <property type="evidence" value="ECO:0007669"/>
    <property type="project" value="InterPro"/>
</dbReference>
<keyword evidence="3" id="KW-1185">Reference proteome</keyword>
<dbReference type="GO" id="GO:0005634">
    <property type="term" value="C:nucleus"/>
    <property type="evidence" value="ECO:0007669"/>
    <property type="project" value="TreeGrafter"/>
</dbReference>
<dbReference type="Pfam" id="PF09174">
    <property type="entry name" value="Maf1"/>
    <property type="match status" value="1"/>
</dbReference>
<feature type="region of interest" description="Disordered" evidence="1">
    <location>
        <begin position="265"/>
        <end position="296"/>
    </location>
</feature>
<dbReference type="EMBL" id="BLZA01000019">
    <property type="protein sequence ID" value="GHJ86992.1"/>
    <property type="molecule type" value="Genomic_DNA"/>
</dbReference>
<comment type="caution">
    <text evidence="2">The sequence shown here is derived from an EMBL/GenBank/DDBJ whole genome shotgun (WGS) entry which is preliminary data.</text>
</comment>
<organism evidence="2 3">
    <name type="scientific">Naganishia liquefaciens</name>
    <dbReference type="NCBI Taxonomy" id="104408"/>
    <lineage>
        <taxon>Eukaryota</taxon>
        <taxon>Fungi</taxon>
        <taxon>Dikarya</taxon>
        <taxon>Basidiomycota</taxon>
        <taxon>Agaricomycotina</taxon>
        <taxon>Tremellomycetes</taxon>
        <taxon>Filobasidiales</taxon>
        <taxon>Filobasidiaceae</taxon>
        <taxon>Naganishia</taxon>
    </lineage>
</organism>
<accession>A0A8H3TTQ4</accession>